<dbReference type="PROSITE" id="PS50196">
    <property type="entry name" value="RANBD1"/>
    <property type="match status" value="1"/>
</dbReference>
<evidence type="ECO:0000256" key="7">
    <source>
        <dbReference type="ARBA" id="ARBA00067380"/>
    </source>
</evidence>
<keyword evidence="2" id="KW-0597">Phosphoprotein</keyword>
<feature type="compositionally biased region" description="Basic and acidic residues" evidence="9">
    <location>
        <begin position="167"/>
        <end position="180"/>
    </location>
</feature>
<dbReference type="AlphaFoldDB" id="A0AAN9Y521"/>
<comment type="similarity">
    <text evidence="5">Belongs to the RANBP1 family.</text>
</comment>
<evidence type="ECO:0000256" key="9">
    <source>
        <dbReference type="SAM" id="MobiDB-lite"/>
    </source>
</evidence>
<accession>A0AAN9Y521</accession>
<keyword evidence="12" id="KW-1185">Reference proteome</keyword>
<evidence type="ECO:0000313" key="12">
    <source>
        <dbReference type="Proteomes" id="UP001367676"/>
    </source>
</evidence>
<dbReference type="InterPro" id="IPR011993">
    <property type="entry name" value="PH-like_dom_sf"/>
</dbReference>
<evidence type="ECO:0000313" key="11">
    <source>
        <dbReference type="EMBL" id="KAK7595513.1"/>
    </source>
</evidence>
<evidence type="ECO:0000256" key="5">
    <source>
        <dbReference type="ARBA" id="ARBA00061276"/>
    </source>
</evidence>
<reference evidence="11 12" key="1">
    <citation type="submission" date="2024-03" db="EMBL/GenBank/DDBJ databases">
        <title>Adaptation during the transition from Ophiocordyceps entomopathogen to insect associate is accompanied by gene loss and intensified selection.</title>
        <authorList>
            <person name="Ward C.M."/>
            <person name="Onetto C.A."/>
            <person name="Borneman A.R."/>
        </authorList>
    </citation>
    <scope>NUCLEOTIDE SEQUENCE [LARGE SCALE GENOMIC DNA]</scope>
    <source>
        <strain evidence="11">AWRI1</strain>
        <tissue evidence="11">Single Adult Female</tissue>
    </source>
</reference>
<organism evidence="11 12">
    <name type="scientific">Parthenolecanium corni</name>
    <dbReference type="NCBI Taxonomy" id="536013"/>
    <lineage>
        <taxon>Eukaryota</taxon>
        <taxon>Metazoa</taxon>
        <taxon>Ecdysozoa</taxon>
        <taxon>Arthropoda</taxon>
        <taxon>Hexapoda</taxon>
        <taxon>Insecta</taxon>
        <taxon>Pterygota</taxon>
        <taxon>Neoptera</taxon>
        <taxon>Paraneoptera</taxon>
        <taxon>Hemiptera</taxon>
        <taxon>Sternorrhyncha</taxon>
        <taxon>Coccoidea</taxon>
        <taxon>Coccidae</taxon>
        <taxon>Parthenolecanium</taxon>
    </lineage>
</organism>
<evidence type="ECO:0000256" key="1">
    <source>
        <dbReference type="ARBA" id="ARBA00022468"/>
    </source>
</evidence>
<protein>
    <recommendedName>
        <fullName evidence="7">Ran-specific GTPase-activating protein</fullName>
    </recommendedName>
    <alternativeName>
        <fullName evidence="8">Ran-binding protein 1</fullName>
    </alternativeName>
</protein>
<dbReference type="PANTHER" id="PTHR23138">
    <property type="entry name" value="RAN BINDING PROTEIN"/>
    <property type="match status" value="1"/>
</dbReference>
<dbReference type="GO" id="GO:0005737">
    <property type="term" value="C:cytoplasm"/>
    <property type="evidence" value="ECO:0007669"/>
    <property type="project" value="TreeGrafter"/>
</dbReference>
<evidence type="ECO:0000256" key="2">
    <source>
        <dbReference type="ARBA" id="ARBA00022553"/>
    </source>
</evidence>
<evidence type="ECO:0000259" key="10">
    <source>
        <dbReference type="PROSITE" id="PS50196"/>
    </source>
</evidence>
<evidence type="ECO:0000256" key="4">
    <source>
        <dbReference type="ARBA" id="ARBA00056716"/>
    </source>
</evidence>
<dbReference type="Proteomes" id="UP001367676">
    <property type="component" value="Unassembled WGS sequence"/>
</dbReference>
<comment type="subunit">
    <text evidence="6">Interacts with RAN (via C-terminus of GTP-bound form) but not with GDP-bound RAN. Identified in a complex composed of RAN, RANGAP1 and RANBP1. Identified in a complex that contains TNPO1, RAN and RANBP1. Identified in a complex that contains CSE1L, KPNA2, RAN and RANBP1. Identified in a complex with nucleotide-free RAN and RCC1.</text>
</comment>
<evidence type="ECO:0000256" key="8">
    <source>
        <dbReference type="ARBA" id="ARBA00081162"/>
    </source>
</evidence>
<feature type="region of interest" description="Disordered" evidence="9">
    <location>
        <begin position="165"/>
        <end position="184"/>
    </location>
</feature>
<dbReference type="GO" id="GO:0006913">
    <property type="term" value="P:nucleocytoplasmic transport"/>
    <property type="evidence" value="ECO:0007669"/>
    <property type="project" value="InterPro"/>
</dbReference>
<dbReference type="InterPro" id="IPR045255">
    <property type="entry name" value="RanBP1-like"/>
</dbReference>
<comment type="caution">
    <text evidence="11">The sequence shown here is derived from an EMBL/GenBank/DDBJ whole genome shotgun (WGS) entry which is preliminary data.</text>
</comment>
<feature type="domain" description="RanBD1" evidence="10">
    <location>
        <begin position="23"/>
        <end position="162"/>
    </location>
</feature>
<comment type="function">
    <text evidence="4">Plays a role in RAN-dependent nucleocytoplasmic transport. Alleviates the TNPO1-dependent inhibition of RAN GTPase activity and mediates the dissociation of RAN from proteins involved in transport into the nucleus. Induces a conformation change in the complex formed by XPO1 and RAN that triggers the release of the nuclear export signal of cargo proteins. Promotes the disassembly of the complex formed by RAN and importin beta. Promotes dissociation of RAN from a complex with KPNA2 and CSE1L. Required for normal mitotic spindle assembly and normal progress through mitosis via its effect on RAN. Does not increase the RAN GTPase activity by itself, but increases GTP hydrolysis mediated by RANGAP1. Inhibits RCC1-dependent exchange of RAN-bound GDP by GTP.</text>
</comment>
<dbReference type="SMART" id="SM00160">
    <property type="entry name" value="RanBD"/>
    <property type="match status" value="1"/>
</dbReference>
<dbReference type="CDD" id="cd13179">
    <property type="entry name" value="RanBD_RanBP1"/>
    <property type="match status" value="1"/>
</dbReference>
<dbReference type="Gene3D" id="2.30.29.30">
    <property type="entry name" value="Pleckstrin-homology domain (PH domain)/Phosphotyrosine-binding domain (PTB)"/>
    <property type="match status" value="1"/>
</dbReference>
<dbReference type="InterPro" id="IPR045256">
    <property type="entry name" value="RanBP1_RanBD"/>
</dbReference>
<proteinExistence type="inferred from homology"/>
<sequence length="216" mass="24796">MSDSTDKNQLDASENDNYEPDVHFEPVITLPLVDRVTLEEDEDILLKLRAKLYRFDSTETPPIWKERGTGEVKLLHHSTNHTVRVVMRRDKTLKICANHFVTPSMKLQRPTHNRKKWWIWTASTDFADEVAKSEIFAIKFATEENADLWRTKFAEAQTLISDMEASSEFKTDEKENKSDLLSESEAENFEDALDKSICAKGTDGLSESLLTLDISK</sequence>
<dbReference type="Pfam" id="PF00638">
    <property type="entry name" value="Ran_BP1"/>
    <property type="match status" value="1"/>
</dbReference>
<dbReference type="PANTHER" id="PTHR23138:SF94">
    <property type="entry name" value="RAN BINDING PROTEIN 1"/>
    <property type="match status" value="1"/>
</dbReference>
<keyword evidence="1" id="KW-0343">GTPase activation</keyword>
<gene>
    <name evidence="11" type="ORF">V9T40_013338</name>
</gene>
<keyword evidence="3" id="KW-0007">Acetylation</keyword>
<name>A0AAN9Y521_9HEMI</name>
<dbReference type="GO" id="GO:0005096">
    <property type="term" value="F:GTPase activator activity"/>
    <property type="evidence" value="ECO:0007669"/>
    <property type="project" value="UniProtKB-KW"/>
</dbReference>
<dbReference type="FunFam" id="2.30.29.30:FF:000824">
    <property type="entry name" value="Ran-specific GTPase-activating protein"/>
    <property type="match status" value="1"/>
</dbReference>
<dbReference type="EMBL" id="JBBCAQ010000018">
    <property type="protein sequence ID" value="KAK7595513.1"/>
    <property type="molecule type" value="Genomic_DNA"/>
</dbReference>
<dbReference type="SUPFAM" id="SSF50729">
    <property type="entry name" value="PH domain-like"/>
    <property type="match status" value="1"/>
</dbReference>
<dbReference type="InterPro" id="IPR000156">
    <property type="entry name" value="Ran_bind_dom"/>
</dbReference>
<dbReference type="GO" id="GO:0005643">
    <property type="term" value="C:nuclear pore"/>
    <property type="evidence" value="ECO:0007669"/>
    <property type="project" value="TreeGrafter"/>
</dbReference>
<evidence type="ECO:0000256" key="3">
    <source>
        <dbReference type="ARBA" id="ARBA00022990"/>
    </source>
</evidence>
<evidence type="ECO:0000256" key="6">
    <source>
        <dbReference type="ARBA" id="ARBA00066150"/>
    </source>
</evidence>